<keyword evidence="2" id="KW-1185">Reference proteome</keyword>
<organism evidence="1 2">
    <name type="scientific">Arcanobacterium haemolyticum (strain ATCC 9345 / DSM 20595 / CCM 5947 / CCUG 17215 / LMG 16163 / NBRC 15585 / NCTC 8452 / 11018)</name>
    <dbReference type="NCBI Taxonomy" id="644284"/>
    <lineage>
        <taxon>Bacteria</taxon>
        <taxon>Bacillati</taxon>
        <taxon>Actinomycetota</taxon>
        <taxon>Actinomycetes</taxon>
        <taxon>Actinomycetales</taxon>
        <taxon>Actinomycetaceae</taxon>
        <taxon>Arcanobacterium</taxon>
    </lineage>
</organism>
<reference evidence="1 2" key="1">
    <citation type="journal article" date="2010" name="Stand. Genomic Sci.">
        <title>Complete genome sequence of Arcanobacterium haemolyticum type strain (11018).</title>
        <authorList>
            <person name="Yasawong M."/>
            <person name="Teshima H."/>
            <person name="Lapidus A."/>
            <person name="Nolan M."/>
            <person name="Lucas S."/>
            <person name="Glavina Del Rio T."/>
            <person name="Tice H."/>
            <person name="Cheng J."/>
            <person name="Bruce D."/>
            <person name="Detter C."/>
            <person name="Tapia R."/>
            <person name="Han C."/>
            <person name="Goodwin L."/>
            <person name="Pitluck S."/>
            <person name="Liolios K."/>
            <person name="Ivanova N."/>
            <person name="Mavromatis K."/>
            <person name="Mikhailova N."/>
            <person name="Pati A."/>
            <person name="Chen A."/>
            <person name="Palaniappan K."/>
            <person name="Land M."/>
            <person name="Hauser L."/>
            <person name="Chang Y."/>
            <person name="Jeffries C."/>
            <person name="Rohde M."/>
            <person name="Sikorski J."/>
            <person name="Pukall R."/>
            <person name="Goker M."/>
            <person name="Woyke T."/>
            <person name="Bristow J."/>
            <person name="Eisen J."/>
            <person name="Markowitz V."/>
            <person name="Hugenholtz P."/>
            <person name="Kyrpides N."/>
            <person name="Klenk H."/>
        </authorList>
    </citation>
    <scope>NUCLEOTIDE SEQUENCE [LARGE SCALE GENOMIC DNA]</scope>
    <source>
        <strain evidence="2">ATCC 9345 / DSM 20595 / CCUG 17215 / LMG 16163 / NBRC 15585 / NCTC 8452 / 11018</strain>
    </source>
</reference>
<sequence>MYVFIDDSGDAGMKFNRGSSTHLVMAACVVPDRAALESIERVMRSMPDYLRTAGEFKHAKMKDVHKDEFFARLVDEVFDVRAIIVDKRELSQGFLQLHGNELKIFFIHQLLVRDCERMSDALVLIDGADVRAFGCSGSSYVLNQANLCGHGSVRQVVCRDSKRELGLQLTDMVAGTIMTGVKKGAPVTSTDRWAQVWHRAHSSGGVWWEFRG</sequence>
<dbReference type="eggNOG" id="ENOG5031YCA">
    <property type="taxonomic scope" value="Bacteria"/>
</dbReference>
<dbReference type="Pfam" id="PF12686">
    <property type="entry name" value="DUF3800"/>
    <property type="match status" value="1"/>
</dbReference>
<name>D7BL95_ARCHD</name>
<accession>D7BL95</accession>
<dbReference type="Proteomes" id="UP000000376">
    <property type="component" value="Chromosome"/>
</dbReference>
<evidence type="ECO:0000313" key="2">
    <source>
        <dbReference type="Proteomes" id="UP000000376"/>
    </source>
</evidence>
<evidence type="ECO:0008006" key="3">
    <source>
        <dbReference type="Google" id="ProtNLM"/>
    </source>
</evidence>
<gene>
    <name evidence="1" type="ordered locus">Arch_1743</name>
</gene>
<dbReference type="KEGG" id="ahe:Arch_1743"/>
<dbReference type="InterPro" id="IPR024524">
    <property type="entry name" value="DUF3800"/>
</dbReference>
<proteinExistence type="predicted"/>
<dbReference type="EMBL" id="CP002045">
    <property type="protein sequence ID" value="ADH93425.1"/>
    <property type="molecule type" value="Genomic_DNA"/>
</dbReference>
<protein>
    <recommendedName>
        <fullName evidence="3">DUF3800 domain-containing protein</fullName>
    </recommendedName>
</protein>
<dbReference type="AlphaFoldDB" id="D7BL95"/>
<evidence type="ECO:0000313" key="1">
    <source>
        <dbReference type="EMBL" id="ADH93425.1"/>
    </source>
</evidence>
<dbReference type="HOGENOM" id="CLU_109755_0_0_11"/>